<organism evidence="16 17">
    <name type="scientific">Paralvinella palmiformis</name>
    <dbReference type="NCBI Taxonomy" id="53620"/>
    <lineage>
        <taxon>Eukaryota</taxon>
        <taxon>Metazoa</taxon>
        <taxon>Spiralia</taxon>
        <taxon>Lophotrochozoa</taxon>
        <taxon>Annelida</taxon>
        <taxon>Polychaeta</taxon>
        <taxon>Sedentaria</taxon>
        <taxon>Canalipalpata</taxon>
        <taxon>Terebellida</taxon>
        <taxon>Terebelliformia</taxon>
        <taxon>Alvinellidae</taxon>
        <taxon>Paralvinella</taxon>
    </lineage>
</organism>
<dbReference type="InterPro" id="IPR013032">
    <property type="entry name" value="EGF-like_CS"/>
</dbReference>
<dbReference type="Gene3D" id="2.10.25.10">
    <property type="entry name" value="Laminin"/>
    <property type="match status" value="11"/>
</dbReference>
<dbReference type="SUPFAM" id="SSF57196">
    <property type="entry name" value="EGF/Laminin"/>
    <property type="match status" value="5"/>
</dbReference>
<dbReference type="Pfam" id="PF00008">
    <property type="entry name" value="EGF"/>
    <property type="match status" value="8"/>
</dbReference>
<dbReference type="GO" id="GO:0007154">
    <property type="term" value="P:cell communication"/>
    <property type="evidence" value="ECO:0007669"/>
    <property type="project" value="UniProtKB-ARBA"/>
</dbReference>
<dbReference type="InterPro" id="IPR018097">
    <property type="entry name" value="EGF_Ca-bd_CS"/>
</dbReference>
<evidence type="ECO:0000256" key="2">
    <source>
        <dbReference type="ARBA" id="ARBA00022475"/>
    </source>
</evidence>
<accession>A0AAD9IRG8</accession>
<feature type="transmembrane region" description="Helical" evidence="14">
    <location>
        <begin position="308"/>
        <end position="329"/>
    </location>
</feature>
<dbReference type="FunFam" id="2.10.25.10:FF:000391">
    <property type="entry name" value="Weary, isoform C"/>
    <property type="match status" value="1"/>
</dbReference>
<dbReference type="PROSITE" id="PS00010">
    <property type="entry name" value="ASX_HYDROXYL"/>
    <property type="match status" value="6"/>
</dbReference>
<dbReference type="EMBL" id="JAODUP010002104">
    <property type="protein sequence ID" value="KAK2139033.1"/>
    <property type="molecule type" value="Genomic_DNA"/>
</dbReference>
<dbReference type="FunFam" id="2.10.25.10:FF:000122">
    <property type="entry name" value="Protein crumbs homolog 2"/>
    <property type="match status" value="1"/>
</dbReference>
<dbReference type="InterPro" id="IPR000152">
    <property type="entry name" value="EGF-type_Asp/Asn_hydroxyl_site"/>
</dbReference>
<dbReference type="FunFam" id="2.10.25.10:FF:000472">
    <property type="entry name" value="Uncharacterized protein, isoform A"/>
    <property type="match status" value="1"/>
</dbReference>
<dbReference type="GO" id="GO:0035282">
    <property type="term" value="P:segmentation"/>
    <property type="evidence" value="ECO:0007669"/>
    <property type="project" value="UniProtKB-ARBA"/>
</dbReference>
<feature type="disulfide bond" evidence="12">
    <location>
        <begin position="612"/>
        <end position="621"/>
    </location>
</feature>
<evidence type="ECO:0000256" key="14">
    <source>
        <dbReference type="SAM" id="Phobius"/>
    </source>
</evidence>
<keyword evidence="17" id="KW-1185">Reference proteome</keyword>
<dbReference type="Pfam" id="PF12661">
    <property type="entry name" value="hEGF"/>
    <property type="match status" value="1"/>
</dbReference>
<comment type="caution">
    <text evidence="16">The sequence shown here is derived from an EMBL/GenBank/DDBJ whole genome shotgun (WGS) entry which is preliminary data.</text>
</comment>
<reference evidence="16" key="1">
    <citation type="journal article" date="2023" name="Mol. Biol. Evol.">
        <title>Third-Generation Sequencing Reveals the Adaptive Role of the Epigenome in Three Deep-Sea Polychaetes.</title>
        <authorList>
            <person name="Perez M."/>
            <person name="Aroh O."/>
            <person name="Sun Y."/>
            <person name="Lan Y."/>
            <person name="Juniper S.K."/>
            <person name="Young C.R."/>
            <person name="Angers B."/>
            <person name="Qian P.Y."/>
        </authorList>
    </citation>
    <scope>NUCLEOTIDE SEQUENCE</scope>
    <source>
        <strain evidence="16">P08H-3</strain>
    </source>
</reference>
<evidence type="ECO:0000256" key="10">
    <source>
        <dbReference type="ARBA" id="ARBA00023157"/>
    </source>
</evidence>
<dbReference type="PROSITE" id="PS00022">
    <property type="entry name" value="EGF_1"/>
    <property type="match status" value="10"/>
</dbReference>
<dbReference type="FunFam" id="2.10.25.10:FF:000031">
    <property type="entry name" value="neurogenic locus notch homolog protein 3"/>
    <property type="match status" value="1"/>
</dbReference>
<dbReference type="PRINTS" id="PR00010">
    <property type="entry name" value="EGFBLOOD"/>
</dbReference>
<dbReference type="GO" id="GO:0009952">
    <property type="term" value="P:anterior/posterior pattern specification"/>
    <property type="evidence" value="ECO:0007669"/>
    <property type="project" value="UniProtKB-ARBA"/>
</dbReference>
<evidence type="ECO:0000313" key="16">
    <source>
        <dbReference type="EMBL" id="KAK2139033.1"/>
    </source>
</evidence>
<keyword evidence="11" id="KW-0325">Glycoprotein</keyword>
<dbReference type="GO" id="GO:0048646">
    <property type="term" value="P:anatomical structure formation involved in morphogenesis"/>
    <property type="evidence" value="ECO:0007669"/>
    <property type="project" value="UniProtKB-ARBA"/>
</dbReference>
<feature type="domain" description="EGF-like" evidence="15">
    <location>
        <begin position="510"/>
        <end position="546"/>
    </location>
</feature>
<gene>
    <name evidence="16" type="ORF">LSH36_2109g00002</name>
</gene>
<feature type="disulfide bond" evidence="12">
    <location>
        <begin position="296"/>
        <end position="305"/>
    </location>
</feature>
<feature type="compositionally biased region" description="Polar residues" evidence="13">
    <location>
        <begin position="11"/>
        <end position="47"/>
    </location>
</feature>
<dbReference type="GO" id="GO:0005509">
    <property type="term" value="F:calcium ion binding"/>
    <property type="evidence" value="ECO:0007669"/>
    <property type="project" value="InterPro"/>
</dbReference>
<keyword evidence="2" id="KW-1003">Cell membrane</keyword>
<dbReference type="GO" id="GO:0019904">
    <property type="term" value="F:protein domain specific binding"/>
    <property type="evidence" value="ECO:0007669"/>
    <property type="project" value="UniProtKB-ARBA"/>
</dbReference>
<feature type="domain" description="EGF-like" evidence="15">
    <location>
        <begin position="270"/>
        <end position="306"/>
    </location>
</feature>
<feature type="domain" description="EGF-like" evidence="15">
    <location>
        <begin position="232"/>
        <end position="268"/>
    </location>
</feature>
<dbReference type="FunFam" id="2.10.25.10:FF:000007">
    <property type="entry name" value="Delta-like protein"/>
    <property type="match status" value="1"/>
</dbReference>
<dbReference type="PANTHER" id="PTHR12916:SF4">
    <property type="entry name" value="UNINFLATABLE, ISOFORM C"/>
    <property type="match status" value="1"/>
</dbReference>
<feature type="disulfide bond" evidence="12">
    <location>
        <begin position="144"/>
        <end position="153"/>
    </location>
</feature>
<dbReference type="CDD" id="cd00054">
    <property type="entry name" value="EGF_CA"/>
    <property type="match status" value="9"/>
</dbReference>
<keyword evidence="4 14" id="KW-0812">Transmembrane</keyword>
<evidence type="ECO:0000256" key="5">
    <source>
        <dbReference type="ARBA" id="ARBA00022729"/>
    </source>
</evidence>
<evidence type="ECO:0000256" key="1">
    <source>
        <dbReference type="ARBA" id="ARBA00004251"/>
    </source>
</evidence>
<feature type="domain" description="EGF-like" evidence="15">
    <location>
        <begin position="80"/>
        <end position="116"/>
    </location>
</feature>
<feature type="disulfide bond" evidence="12">
    <location>
        <begin position="437"/>
        <end position="446"/>
    </location>
</feature>
<name>A0AAD9IRG8_9ANNE</name>
<evidence type="ECO:0000256" key="12">
    <source>
        <dbReference type="PROSITE-ProRule" id="PRU00076"/>
    </source>
</evidence>
<evidence type="ECO:0000256" key="4">
    <source>
        <dbReference type="ARBA" id="ARBA00022692"/>
    </source>
</evidence>
<feature type="domain" description="EGF-like" evidence="15">
    <location>
        <begin position="411"/>
        <end position="447"/>
    </location>
</feature>
<protein>
    <recommendedName>
        <fullName evidence="15">EGF-like domain-containing protein</fullName>
    </recommendedName>
</protein>
<evidence type="ECO:0000259" key="15">
    <source>
        <dbReference type="PROSITE" id="PS50026"/>
    </source>
</evidence>
<evidence type="ECO:0000256" key="6">
    <source>
        <dbReference type="ARBA" id="ARBA00022737"/>
    </source>
</evidence>
<dbReference type="FunFam" id="2.10.25.10:FF:000012">
    <property type="entry name" value="Delta-like protein"/>
    <property type="match status" value="1"/>
</dbReference>
<keyword evidence="6" id="KW-0677">Repeat</keyword>
<feature type="disulfide bond" evidence="12">
    <location>
        <begin position="650"/>
        <end position="659"/>
    </location>
</feature>
<keyword evidence="3 12" id="KW-0245">EGF-like domain</keyword>
<dbReference type="InterPro" id="IPR000742">
    <property type="entry name" value="EGF"/>
</dbReference>
<dbReference type="Proteomes" id="UP001208570">
    <property type="component" value="Unassembled WGS sequence"/>
</dbReference>
<evidence type="ECO:0000256" key="7">
    <source>
        <dbReference type="ARBA" id="ARBA00022837"/>
    </source>
</evidence>
<proteinExistence type="predicted"/>
<feature type="disulfide bond" evidence="12">
    <location>
        <begin position="258"/>
        <end position="267"/>
    </location>
</feature>
<dbReference type="GO" id="GO:0023052">
    <property type="term" value="P:signaling"/>
    <property type="evidence" value="ECO:0007669"/>
    <property type="project" value="UniProtKB-ARBA"/>
</dbReference>
<keyword evidence="8 14" id="KW-1133">Transmembrane helix</keyword>
<feature type="domain" description="EGF-like" evidence="15">
    <location>
        <begin position="156"/>
        <end position="192"/>
    </location>
</feature>
<dbReference type="SMART" id="SM00181">
    <property type="entry name" value="EGF"/>
    <property type="match status" value="11"/>
</dbReference>
<dbReference type="FunFam" id="2.10.25.10:FF:000004">
    <property type="entry name" value="Neurogenic locus notch 1"/>
    <property type="match status" value="2"/>
</dbReference>
<dbReference type="PROSITE" id="PS50026">
    <property type="entry name" value="EGF_3"/>
    <property type="match status" value="11"/>
</dbReference>
<sequence length="663" mass="72763">MDESTNEFVGYQSNSRPTVSDSGMSEEQTTPDKTQVMHSSTKSSPLSYSAATSAPKLTWIAQPVVNSGGLGANGRRFEPQIVECANSPCKNGAECKDLISGVYCVCKAGYTGHYCDTNIDDCNPDPCVNGGQCKDSINDFTCDCPPGYKGKTCGIELDECSSNPCLHKGTCLDLLNLYTCQCAAGYTGTNCEIDIDECASNPCYNGATCQQGINLYTCKCVPGFTGYSCQTAIKECISDPCQNGATCHEFINGYNCSCVSGFVGDHCEIDFDECASNPCQNEGLCTDKVNGYSCSCILGFVGVHCERGFGYIVIFIWFIVISGLTVYLYRRTYLIKRQQQEAARKDKVNTSFHLLNHFSESILIECTFYCGEQTAMFVNTLSVYKRLNFSLKLEKNFNARLIGRVSIYMVHIGNCDEINCYNGGKCGISNGNPECTCAAGYSGRHCLVLVLLFGENPQACRLISTASMFEWLRNLLPHHSQGSSTERWSRNTLRVVTAGVFYVLRHCCTYDNKCQQNPCENGGTCYNDGDLYKCIYTPGYEGTRSSEDVDECRSYPCLNGGRCRDESNSFSCECVAGYTGDTCGTEIDECSFDPCQHGGTCYDLIASYKCSCTNRYTGDNCQLKVDLCENNPCLNGATCTDEEDEFSCTCASGYHGYICRQDK</sequence>
<feature type="domain" description="EGF-like" evidence="15">
    <location>
        <begin position="548"/>
        <end position="584"/>
    </location>
</feature>
<feature type="domain" description="EGF-like" evidence="15">
    <location>
        <begin position="194"/>
        <end position="230"/>
    </location>
</feature>
<evidence type="ECO:0000256" key="8">
    <source>
        <dbReference type="ARBA" id="ARBA00022989"/>
    </source>
</evidence>
<comment type="subcellular location">
    <subcellularLocation>
        <location evidence="1">Cell membrane</location>
        <topology evidence="1">Single-pass type I membrane protein</topology>
    </subcellularLocation>
</comment>
<dbReference type="GO" id="GO:0003008">
    <property type="term" value="P:system process"/>
    <property type="evidence" value="ECO:0007669"/>
    <property type="project" value="UniProtKB-ARBA"/>
</dbReference>
<comment type="caution">
    <text evidence="12">Lacks conserved residue(s) required for the propagation of feature annotation.</text>
</comment>
<feature type="domain" description="EGF-like" evidence="15">
    <location>
        <begin position="118"/>
        <end position="154"/>
    </location>
</feature>
<evidence type="ECO:0000256" key="3">
    <source>
        <dbReference type="ARBA" id="ARBA00022536"/>
    </source>
</evidence>
<dbReference type="InterPro" id="IPR001881">
    <property type="entry name" value="EGF-like_Ca-bd_dom"/>
</dbReference>
<dbReference type="SUPFAM" id="SSF57184">
    <property type="entry name" value="Growth factor receptor domain"/>
    <property type="match status" value="2"/>
</dbReference>
<evidence type="ECO:0000256" key="13">
    <source>
        <dbReference type="SAM" id="MobiDB-lite"/>
    </source>
</evidence>
<feature type="domain" description="EGF-like" evidence="15">
    <location>
        <begin position="586"/>
        <end position="622"/>
    </location>
</feature>
<dbReference type="PROSITE" id="PS01186">
    <property type="entry name" value="EGF_2"/>
    <property type="match status" value="9"/>
</dbReference>
<feature type="region of interest" description="Disordered" evidence="13">
    <location>
        <begin position="1"/>
        <end position="47"/>
    </location>
</feature>
<feature type="disulfide bond" evidence="12">
    <location>
        <begin position="182"/>
        <end position="191"/>
    </location>
</feature>
<keyword evidence="7" id="KW-0106">Calcium</keyword>
<keyword evidence="9 14" id="KW-0472">Membrane</keyword>
<keyword evidence="5" id="KW-0732">Signal</keyword>
<dbReference type="GO" id="GO:0051240">
    <property type="term" value="P:positive regulation of multicellular organismal process"/>
    <property type="evidence" value="ECO:0007669"/>
    <property type="project" value="UniProtKB-ARBA"/>
</dbReference>
<feature type="domain" description="EGF-like" evidence="15">
    <location>
        <begin position="624"/>
        <end position="660"/>
    </location>
</feature>
<dbReference type="GO" id="GO:0048863">
    <property type="term" value="P:stem cell differentiation"/>
    <property type="evidence" value="ECO:0007669"/>
    <property type="project" value="UniProtKB-ARBA"/>
</dbReference>
<dbReference type="GO" id="GO:0005886">
    <property type="term" value="C:plasma membrane"/>
    <property type="evidence" value="ECO:0007669"/>
    <property type="project" value="UniProtKB-SubCell"/>
</dbReference>
<keyword evidence="10 12" id="KW-1015">Disulfide bond</keyword>
<evidence type="ECO:0000256" key="11">
    <source>
        <dbReference type="ARBA" id="ARBA00023180"/>
    </source>
</evidence>
<dbReference type="GO" id="GO:0030097">
    <property type="term" value="P:hemopoiesis"/>
    <property type="evidence" value="ECO:0007669"/>
    <property type="project" value="UniProtKB-ARBA"/>
</dbReference>
<feature type="disulfide bond" evidence="12">
    <location>
        <begin position="106"/>
        <end position="115"/>
    </location>
</feature>
<evidence type="ECO:0000256" key="9">
    <source>
        <dbReference type="ARBA" id="ARBA00023136"/>
    </source>
</evidence>
<dbReference type="PANTHER" id="PTHR12916">
    <property type="entry name" value="CYTOCHROME C OXIDASE POLYPEPTIDE VIC-2"/>
    <property type="match status" value="1"/>
</dbReference>
<dbReference type="FunFam" id="2.10.25.10:FF:000143">
    <property type="entry name" value="Protein crumbs 1"/>
    <property type="match status" value="1"/>
</dbReference>
<feature type="disulfide bond" evidence="12">
    <location>
        <begin position="220"/>
        <end position="229"/>
    </location>
</feature>
<dbReference type="AlphaFoldDB" id="A0AAD9IRG8"/>
<dbReference type="InterPro" id="IPR009030">
    <property type="entry name" value="Growth_fac_rcpt_cys_sf"/>
</dbReference>
<dbReference type="SMART" id="SM00179">
    <property type="entry name" value="EGF_CA"/>
    <property type="match status" value="10"/>
</dbReference>
<evidence type="ECO:0000313" key="17">
    <source>
        <dbReference type="Proteomes" id="UP001208570"/>
    </source>
</evidence>
<dbReference type="GO" id="GO:0051241">
    <property type="term" value="P:negative regulation of multicellular organismal process"/>
    <property type="evidence" value="ECO:0007669"/>
    <property type="project" value="UniProtKB-ARBA"/>
</dbReference>
<dbReference type="PROSITE" id="PS01187">
    <property type="entry name" value="EGF_CA"/>
    <property type="match status" value="3"/>
</dbReference>
<feature type="disulfide bond" evidence="12">
    <location>
        <begin position="574"/>
        <end position="583"/>
    </location>
</feature>